<reference evidence="1 2" key="1">
    <citation type="submission" date="2016-06" db="EMBL/GenBank/DDBJ databases">
        <title>Living apart together: crosstalk between the core and supernumerary genomes in a fungal plant pathogen.</title>
        <authorList>
            <person name="Vanheule A."/>
            <person name="Audenaert K."/>
            <person name="Warris S."/>
            <person name="Van De Geest H."/>
            <person name="Schijlen E."/>
            <person name="Hofte M."/>
            <person name="De Saeger S."/>
            <person name="Haesaert G."/>
            <person name="Waalwijk C."/>
            <person name="Van Der Lee T."/>
        </authorList>
    </citation>
    <scope>NUCLEOTIDE SEQUENCE [LARGE SCALE GENOMIC DNA]</scope>
    <source>
        <strain evidence="1 2">2516</strain>
    </source>
</reference>
<protein>
    <submittedName>
        <fullName evidence="1">Uncharacterized protein</fullName>
    </submittedName>
</protein>
<evidence type="ECO:0000313" key="2">
    <source>
        <dbReference type="Proteomes" id="UP000091967"/>
    </source>
</evidence>
<gene>
    <name evidence="1" type="ORF">FPOA_03310</name>
</gene>
<accession>A0A1B8B9H2</accession>
<keyword evidence="2" id="KW-1185">Reference proteome</keyword>
<organism evidence="1 2">
    <name type="scientific">Fusarium poae</name>
    <dbReference type="NCBI Taxonomy" id="36050"/>
    <lineage>
        <taxon>Eukaryota</taxon>
        <taxon>Fungi</taxon>
        <taxon>Dikarya</taxon>
        <taxon>Ascomycota</taxon>
        <taxon>Pezizomycotina</taxon>
        <taxon>Sordariomycetes</taxon>
        <taxon>Hypocreomycetidae</taxon>
        <taxon>Hypocreales</taxon>
        <taxon>Nectriaceae</taxon>
        <taxon>Fusarium</taxon>
    </lineage>
</organism>
<proteinExistence type="predicted"/>
<dbReference type="Proteomes" id="UP000091967">
    <property type="component" value="Unassembled WGS sequence"/>
</dbReference>
<dbReference type="AlphaFoldDB" id="A0A1B8B9H2"/>
<evidence type="ECO:0000313" key="1">
    <source>
        <dbReference type="EMBL" id="OBS29374.1"/>
    </source>
</evidence>
<dbReference type="EMBL" id="LYXU01000001">
    <property type="protein sequence ID" value="OBS29374.1"/>
    <property type="molecule type" value="Genomic_DNA"/>
</dbReference>
<sequence>MISQVQSSLALAGIGEALVVDQRLANRTTNWHFSSNNPQLSLPQEAGQTISETGEALLPQIYPSPLWRVPAATSAEELRSYTDFYTQVWYYLNLPAAVTGAFYSFNREGKRPKNQREHRHAVHPADWTGVKTSQMKSQHPASQHRSMLGIYKLQDLPALAHLLRRQSATSQRIMYPAARFLIFWRTS</sequence>
<comment type="caution">
    <text evidence="1">The sequence shown here is derived from an EMBL/GenBank/DDBJ whole genome shotgun (WGS) entry which is preliminary data.</text>
</comment>
<name>A0A1B8B9H2_FUSPO</name>